<dbReference type="Proteomes" id="UP000298781">
    <property type="component" value="Chromosome"/>
</dbReference>
<organism evidence="1 2">
    <name type="scientific">Phreatobacter stygius</name>
    <dbReference type="NCBI Taxonomy" id="1940610"/>
    <lineage>
        <taxon>Bacteria</taxon>
        <taxon>Pseudomonadati</taxon>
        <taxon>Pseudomonadota</taxon>
        <taxon>Alphaproteobacteria</taxon>
        <taxon>Hyphomicrobiales</taxon>
        <taxon>Phreatobacteraceae</taxon>
        <taxon>Phreatobacter</taxon>
    </lineage>
</organism>
<evidence type="ECO:0000313" key="1">
    <source>
        <dbReference type="EMBL" id="QCI67925.1"/>
    </source>
</evidence>
<reference evidence="1 2" key="1">
    <citation type="submission" date="2019-04" db="EMBL/GenBank/DDBJ databases">
        <title>Phreatobacter aquaticus sp. nov.</title>
        <authorList>
            <person name="Choi A."/>
        </authorList>
    </citation>
    <scope>NUCLEOTIDE SEQUENCE [LARGE SCALE GENOMIC DNA]</scope>
    <source>
        <strain evidence="1 2">KCTC 52518</strain>
    </source>
</reference>
<protein>
    <recommendedName>
        <fullName evidence="3">Sulfur globule protein</fullName>
    </recommendedName>
</protein>
<dbReference type="KEGG" id="pstg:E8M01_29050"/>
<sequence length="121" mass="13019">MTSLKTLALAATAMAGLGLFSMDNAEARGFGRHGGGFHGGGHRHGGLHFGGGHHFGGRHFHHGHRHHGHRHHGHRHHGRWIGAGIGLGLVGGAVLASDCYRYRWVDTPYGLVRRTVNVCGY</sequence>
<dbReference type="RefSeq" id="WP_136963348.1">
    <property type="nucleotide sequence ID" value="NZ_CP039690.1"/>
</dbReference>
<proteinExistence type="predicted"/>
<evidence type="ECO:0008006" key="3">
    <source>
        <dbReference type="Google" id="ProtNLM"/>
    </source>
</evidence>
<name>A0A4D7BAX9_9HYPH</name>
<dbReference type="AlphaFoldDB" id="A0A4D7BAX9"/>
<accession>A0A4D7BAX9</accession>
<evidence type="ECO:0000313" key="2">
    <source>
        <dbReference type="Proteomes" id="UP000298781"/>
    </source>
</evidence>
<gene>
    <name evidence="1" type="ORF">E8M01_29050</name>
</gene>
<keyword evidence="2" id="KW-1185">Reference proteome</keyword>
<dbReference type="EMBL" id="CP039690">
    <property type="protein sequence ID" value="QCI67925.1"/>
    <property type="molecule type" value="Genomic_DNA"/>
</dbReference>